<sequence length="246" mass="28212">MYENPYQKLKQYLEIPLLDDDRYFTPNIDTLVEAEKLFIPNPSHPIKFITAGIGKEKFPNHDLPEVIFMGRSNVGKSSLLKAIFNYVPELRIKTSKRAGLTKSAQFYGVGSKLCLVDMPGYGFGQPEWFEDVVHDCLRRRNCVRTFLLIDGKIGFQDSDDIALNALESYRIPHAIVMTKIDKATDARLLRNVLHLRNIKKSPIYCYRQPFFVSSHTFEGLGYLLAYIAHITGNLRIDHSDMNHISN</sequence>
<protein>
    <submittedName>
        <fullName evidence="6">GTP-binding protein 8</fullName>
    </submittedName>
</protein>
<evidence type="ECO:0000313" key="7">
    <source>
        <dbReference type="Proteomes" id="UP001054945"/>
    </source>
</evidence>
<dbReference type="Proteomes" id="UP001054945">
    <property type="component" value="Unassembled WGS sequence"/>
</dbReference>
<proteinExistence type="predicted"/>
<evidence type="ECO:0000313" key="6">
    <source>
        <dbReference type="EMBL" id="GIY13974.1"/>
    </source>
</evidence>
<dbReference type="GO" id="GO:0046872">
    <property type="term" value="F:metal ion binding"/>
    <property type="evidence" value="ECO:0007669"/>
    <property type="project" value="UniProtKB-KW"/>
</dbReference>
<dbReference type="InterPro" id="IPR027417">
    <property type="entry name" value="P-loop_NTPase"/>
</dbReference>
<keyword evidence="1" id="KW-0479">Metal-binding</keyword>
<dbReference type="PANTHER" id="PTHR46498:SF1">
    <property type="entry name" value="GTP-BINDING PROTEIN 8"/>
    <property type="match status" value="1"/>
</dbReference>
<feature type="domain" description="EngB-type G" evidence="5">
    <location>
        <begin position="62"/>
        <end position="233"/>
    </location>
</feature>
<dbReference type="InterPro" id="IPR052279">
    <property type="entry name" value="EngB_GTPase"/>
</dbReference>
<dbReference type="InterPro" id="IPR006073">
    <property type="entry name" value="GTP-bd"/>
</dbReference>
<dbReference type="GO" id="GO:0005525">
    <property type="term" value="F:GTP binding"/>
    <property type="evidence" value="ECO:0007669"/>
    <property type="project" value="UniProtKB-KW"/>
</dbReference>
<evidence type="ECO:0000256" key="3">
    <source>
        <dbReference type="ARBA" id="ARBA00022842"/>
    </source>
</evidence>
<dbReference type="Gene3D" id="3.40.50.300">
    <property type="entry name" value="P-loop containing nucleotide triphosphate hydrolases"/>
    <property type="match status" value="1"/>
</dbReference>
<dbReference type="PROSITE" id="PS51706">
    <property type="entry name" value="G_ENGB"/>
    <property type="match status" value="1"/>
</dbReference>
<evidence type="ECO:0000256" key="1">
    <source>
        <dbReference type="ARBA" id="ARBA00022723"/>
    </source>
</evidence>
<evidence type="ECO:0000256" key="4">
    <source>
        <dbReference type="ARBA" id="ARBA00023134"/>
    </source>
</evidence>
<gene>
    <name evidence="6" type="primary">GTPBP8</name>
    <name evidence="6" type="ORF">CEXT_477801</name>
</gene>
<dbReference type="CDD" id="cd01876">
    <property type="entry name" value="YihA_EngB"/>
    <property type="match status" value="1"/>
</dbReference>
<dbReference type="GO" id="GO:0005739">
    <property type="term" value="C:mitochondrion"/>
    <property type="evidence" value="ECO:0007669"/>
    <property type="project" value="TreeGrafter"/>
</dbReference>
<keyword evidence="2" id="KW-0547">Nucleotide-binding</keyword>
<organism evidence="6 7">
    <name type="scientific">Caerostris extrusa</name>
    <name type="common">Bark spider</name>
    <name type="synonym">Caerostris bankana</name>
    <dbReference type="NCBI Taxonomy" id="172846"/>
    <lineage>
        <taxon>Eukaryota</taxon>
        <taxon>Metazoa</taxon>
        <taxon>Ecdysozoa</taxon>
        <taxon>Arthropoda</taxon>
        <taxon>Chelicerata</taxon>
        <taxon>Arachnida</taxon>
        <taxon>Araneae</taxon>
        <taxon>Araneomorphae</taxon>
        <taxon>Entelegynae</taxon>
        <taxon>Araneoidea</taxon>
        <taxon>Araneidae</taxon>
        <taxon>Caerostris</taxon>
    </lineage>
</organism>
<dbReference type="EMBL" id="BPLR01007027">
    <property type="protein sequence ID" value="GIY13974.1"/>
    <property type="molecule type" value="Genomic_DNA"/>
</dbReference>
<name>A0AAV4R061_CAEEX</name>
<dbReference type="PANTHER" id="PTHR46498">
    <property type="entry name" value="GTP-BINDING PROTEIN 8"/>
    <property type="match status" value="1"/>
</dbReference>
<keyword evidence="4" id="KW-0342">GTP-binding</keyword>
<evidence type="ECO:0000259" key="5">
    <source>
        <dbReference type="PROSITE" id="PS51706"/>
    </source>
</evidence>
<comment type="caution">
    <text evidence="6">The sequence shown here is derived from an EMBL/GenBank/DDBJ whole genome shotgun (WGS) entry which is preliminary data.</text>
</comment>
<dbReference type="InterPro" id="IPR030393">
    <property type="entry name" value="G_ENGB_dom"/>
</dbReference>
<evidence type="ECO:0000256" key="2">
    <source>
        <dbReference type="ARBA" id="ARBA00022741"/>
    </source>
</evidence>
<dbReference type="AlphaFoldDB" id="A0AAV4R061"/>
<reference evidence="6 7" key="1">
    <citation type="submission" date="2021-06" db="EMBL/GenBank/DDBJ databases">
        <title>Caerostris extrusa draft genome.</title>
        <authorList>
            <person name="Kono N."/>
            <person name="Arakawa K."/>
        </authorList>
    </citation>
    <scope>NUCLEOTIDE SEQUENCE [LARGE SCALE GENOMIC DNA]</scope>
</reference>
<keyword evidence="7" id="KW-1185">Reference proteome</keyword>
<dbReference type="Pfam" id="PF01926">
    <property type="entry name" value="MMR_HSR1"/>
    <property type="match status" value="1"/>
</dbReference>
<accession>A0AAV4R061</accession>
<keyword evidence="3" id="KW-0460">Magnesium</keyword>
<dbReference type="SUPFAM" id="SSF52540">
    <property type="entry name" value="P-loop containing nucleoside triphosphate hydrolases"/>
    <property type="match status" value="1"/>
</dbReference>